<reference evidence="1" key="1">
    <citation type="submission" date="2014-09" db="EMBL/GenBank/DDBJ databases">
        <authorList>
            <person name="Magalhaes I.L.F."/>
            <person name="Oliveira U."/>
            <person name="Santos F.R."/>
            <person name="Vidigal T.H.D.A."/>
            <person name="Brescovit A.D."/>
            <person name="Santos A.J."/>
        </authorList>
    </citation>
    <scope>NUCLEOTIDE SEQUENCE</scope>
    <source>
        <tissue evidence="1">Shoot tissue taken approximately 20 cm above the soil surface</tissue>
    </source>
</reference>
<name>A0A0A8XXX0_ARUDO</name>
<proteinExistence type="predicted"/>
<dbReference type="EMBL" id="GBRH01281348">
    <property type="protein sequence ID" value="JAD16547.1"/>
    <property type="molecule type" value="Transcribed_RNA"/>
</dbReference>
<dbReference type="AlphaFoldDB" id="A0A0A8XXX0"/>
<reference evidence="1" key="2">
    <citation type="journal article" date="2015" name="Data Brief">
        <title>Shoot transcriptome of the giant reed, Arundo donax.</title>
        <authorList>
            <person name="Barrero R.A."/>
            <person name="Guerrero F.D."/>
            <person name="Moolhuijzen P."/>
            <person name="Goolsby J.A."/>
            <person name="Tidwell J."/>
            <person name="Bellgard S.E."/>
            <person name="Bellgard M.I."/>
        </authorList>
    </citation>
    <scope>NUCLEOTIDE SEQUENCE</scope>
    <source>
        <tissue evidence="1">Shoot tissue taken approximately 20 cm above the soil surface</tissue>
    </source>
</reference>
<evidence type="ECO:0000313" key="1">
    <source>
        <dbReference type="EMBL" id="JAD16547.1"/>
    </source>
</evidence>
<organism evidence="1">
    <name type="scientific">Arundo donax</name>
    <name type="common">Giant reed</name>
    <name type="synonym">Donax arundinaceus</name>
    <dbReference type="NCBI Taxonomy" id="35708"/>
    <lineage>
        <taxon>Eukaryota</taxon>
        <taxon>Viridiplantae</taxon>
        <taxon>Streptophyta</taxon>
        <taxon>Embryophyta</taxon>
        <taxon>Tracheophyta</taxon>
        <taxon>Spermatophyta</taxon>
        <taxon>Magnoliopsida</taxon>
        <taxon>Liliopsida</taxon>
        <taxon>Poales</taxon>
        <taxon>Poaceae</taxon>
        <taxon>PACMAD clade</taxon>
        <taxon>Arundinoideae</taxon>
        <taxon>Arundineae</taxon>
        <taxon>Arundo</taxon>
    </lineage>
</organism>
<protein>
    <submittedName>
        <fullName evidence="1">Uncharacterized protein</fullName>
    </submittedName>
</protein>
<sequence>MQVPGHVMILMTHEQQKSESFFL</sequence>
<accession>A0A0A8XXX0</accession>